<evidence type="ECO:0000313" key="3">
    <source>
        <dbReference type="EMBL" id="URE33744.1"/>
    </source>
</evidence>
<organism evidence="3 4">
    <name type="scientific">Musa troglodytarum</name>
    <name type="common">fe'i banana</name>
    <dbReference type="NCBI Taxonomy" id="320322"/>
    <lineage>
        <taxon>Eukaryota</taxon>
        <taxon>Viridiplantae</taxon>
        <taxon>Streptophyta</taxon>
        <taxon>Embryophyta</taxon>
        <taxon>Tracheophyta</taxon>
        <taxon>Spermatophyta</taxon>
        <taxon>Magnoliopsida</taxon>
        <taxon>Liliopsida</taxon>
        <taxon>Zingiberales</taxon>
        <taxon>Musaceae</taxon>
        <taxon>Musa</taxon>
    </lineage>
</organism>
<dbReference type="EMBL" id="CP097510">
    <property type="protein sequence ID" value="URE33744.1"/>
    <property type="molecule type" value="Genomic_DNA"/>
</dbReference>
<keyword evidence="1" id="KW-0479">Metal-binding</keyword>
<dbReference type="PROSITE" id="PS50089">
    <property type="entry name" value="ZF_RING_2"/>
    <property type="match status" value="1"/>
</dbReference>
<dbReference type="SUPFAM" id="SSF57850">
    <property type="entry name" value="RING/U-box"/>
    <property type="match status" value="1"/>
</dbReference>
<dbReference type="GO" id="GO:0006511">
    <property type="term" value="P:ubiquitin-dependent protein catabolic process"/>
    <property type="evidence" value="ECO:0007669"/>
    <property type="project" value="TreeGrafter"/>
</dbReference>
<gene>
    <name evidence="3" type="ORF">MUK42_07229</name>
</gene>
<keyword evidence="1" id="KW-0863">Zinc-finger</keyword>
<protein>
    <submittedName>
        <fullName evidence="3">Zinc finger family protein</fullName>
    </submittedName>
</protein>
<evidence type="ECO:0000259" key="2">
    <source>
        <dbReference type="PROSITE" id="PS50089"/>
    </source>
</evidence>
<dbReference type="GO" id="GO:0008270">
    <property type="term" value="F:zinc ion binding"/>
    <property type="evidence" value="ECO:0007669"/>
    <property type="project" value="UniProtKB-KW"/>
</dbReference>
<evidence type="ECO:0000313" key="4">
    <source>
        <dbReference type="Proteomes" id="UP001055439"/>
    </source>
</evidence>
<name>A0A9E7HP84_9LILI</name>
<reference evidence="3" key="1">
    <citation type="submission" date="2022-05" db="EMBL/GenBank/DDBJ databases">
        <title>The Musa troglodytarum L. genome provides insights into the mechanism of non-climacteric behaviour and enrichment of carotenoids.</title>
        <authorList>
            <person name="Wang J."/>
        </authorList>
    </citation>
    <scope>NUCLEOTIDE SEQUENCE</scope>
    <source>
        <tissue evidence="3">Leaf</tissue>
    </source>
</reference>
<dbReference type="Proteomes" id="UP001055439">
    <property type="component" value="Chromosome 8"/>
</dbReference>
<dbReference type="GO" id="GO:0061630">
    <property type="term" value="F:ubiquitin protein ligase activity"/>
    <property type="evidence" value="ECO:0007669"/>
    <property type="project" value="TreeGrafter"/>
</dbReference>
<keyword evidence="4" id="KW-1185">Reference proteome</keyword>
<dbReference type="InterPro" id="IPR001841">
    <property type="entry name" value="Znf_RING"/>
</dbReference>
<dbReference type="AlphaFoldDB" id="A0A9E7HP84"/>
<dbReference type="PANTHER" id="PTHR22765:SF303">
    <property type="entry name" value="RING-TYPE DOMAIN-CONTAINING PROTEIN"/>
    <property type="match status" value="1"/>
</dbReference>
<dbReference type="InterPro" id="IPR013083">
    <property type="entry name" value="Znf_RING/FYVE/PHD"/>
</dbReference>
<evidence type="ECO:0000256" key="1">
    <source>
        <dbReference type="PROSITE-ProRule" id="PRU00175"/>
    </source>
</evidence>
<dbReference type="OrthoDB" id="8062037at2759"/>
<dbReference type="Pfam" id="PF13639">
    <property type="entry name" value="zf-RING_2"/>
    <property type="match status" value="1"/>
</dbReference>
<proteinExistence type="predicted"/>
<feature type="non-terminal residue" evidence="3">
    <location>
        <position position="1"/>
    </location>
</feature>
<dbReference type="PANTHER" id="PTHR22765">
    <property type="entry name" value="RING FINGER AND PROTEASE ASSOCIATED DOMAIN-CONTAINING"/>
    <property type="match status" value="1"/>
</dbReference>
<feature type="domain" description="RING-type" evidence="2">
    <location>
        <begin position="81"/>
        <end position="120"/>
    </location>
</feature>
<sequence length="125" mass="14605">NKEIHESALGQIAREAKARSDARLRTERCSKHQYWDGSLGSMKTKKNVQREVFRCWKSTRKFSFGWSSLGWKAFEQAERAVCLEEMKRGDVLLHLPCAHRFHWDCVVPWLESSSRGPCCRMMAFP</sequence>
<dbReference type="Gene3D" id="3.30.40.10">
    <property type="entry name" value="Zinc/RING finger domain, C3HC4 (zinc finger)"/>
    <property type="match status" value="1"/>
</dbReference>
<dbReference type="InterPro" id="IPR051826">
    <property type="entry name" value="E3_ubiquitin-ligase_domain"/>
</dbReference>
<keyword evidence="1" id="KW-0862">Zinc</keyword>
<dbReference type="CDD" id="cd16454">
    <property type="entry name" value="RING-H2_PA-TM-RING"/>
    <property type="match status" value="1"/>
</dbReference>
<accession>A0A9E7HP84</accession>